<reference evidence="2 3" key="1">
    <citation type="submission" date="2016-10" db="EMBL/GenBank/DDBJ databases">
        <title>Reductive evolution of mitochondrial metabolism and differential evolution of invasion-related proteins in Cryptosporidium.</title>
        <authorList>
            <person name="Liu S."/>
            <person name="Roellig D.M."/>
            <person name="Guo Y."/>
            <person name="Li N."/>
            <person name="Frace M.A."/>
            <person name="Tang K."/>
            <person name="Zhang L."/>
            <person name="Feng Y."/>
            <person name="Xiao L."/>
        </authorList>
    </citation>
    <scope>NUCLEOTIDE SEQUENCE [LARGE SCALE GENOMIC DNA]</scope>
    <source>
        <strain evidence="2">30847</strain>
    </source>
</reference>
<evidence type="ECO:0000256" key="1">
    <source>
        <dbReference type="SAM" id="MobiDB-lite"/>
    </source>
</evidence>
<feature type="compositionally biased region" description="Basic and acidic residues" evidence="1">
    <location>
        <begin position="83"/>
        <end position="94"/>
    </location>
</feature>
<comment type="caution">
    <text evidence="2">The sequence shown here is derived from an EMBL/GenBank/DDBJ whole genome shotgun (WGS) entry which is preliminary data.</text>
</comment>
<protein>
    <submittedName>
        <fullName evidence="2">Uncharacterized protein</fullName>
    </submittedName>
</protein>
<evidence type="ECO:0000313" key="2">
    <source>
        <dbReference type="EMBL" id="OII71985.1"/>
    </source>
</evidence>
<feature type="region of interest" description="Disordered" evidence="1">
    <location>
        <begin position="83"/>
        <end position="136"/>
    </location>
</feature>
<dbReference type="VEuPathDB" id="CryptoDB:cand_013230"/>
<gene>
    <name evidence="2" type="ORF">cand_013230</name>
</gene>
<dbReference type="Proteomes" id="UP000186804">
    <property type="component" value="Unassembled WGS sequence"/>
</dbReference>
<dbReference type="RefSeq" id="XP_067066882.1">
    <property type="nucleotide sequence ID" value="XM_067211559.1"/>
</dbReference>
<proteinExistence type="predicted"/>
<feature type="compositionally biased region" description="Basic and acidic residues" evidence="1">
    <location>
        <begin position="118"/>
        <end position="128"/>
    </location>
</feature>
<accession>A0A1J4MCM5</accession>
<dbReference type="EMBL" id="LRBS01000118">
    <property type="protein sequence ID" value="OII71985.1"/>
    <property type="molecule type" value="Genomic_DNA"/>
</dbReference>
<dbReference type="AlphaFoldDB" id="A0A1J4MCM5"/>
<name>A0A1J4MCM5_9CRYT</name>
<keyword evidence="3" id="KW-1185">Reference proteome</keyword>
<dbReference type="OrthoDB" id="341593at2759"/>
<dbReference type="GeneID" id="92365508"/>
<evidence type="ECO:0000313" key="3">
    <source>
        <dbReference type="Proteomes" id="UP000186804"/>
    </source>
</evidence>
<organism evidence="2 3">
    <name type="scientific">Cryptosporidium andersoni</name>
    <dbReference type="NCBI Taxonomy" id="117008"/>
    <lineage>
        <taxon>Eukaryota</taxon>
        <taxon>Sar</taxon>
        <taxon>Alveolata</taxon>
        <taxon>Apicomplexa</taxon>
        <taxon>Conoidasida</taxon>
        <taxon>Coccidia</taxon>
        <taxon>Eucoccidiorida</taxon>
        <taxon>Eimeriorina</taxon>
        <taxon>Cryptosporidiidae</taxon>
        <taxon>Cryptosporidium</taxon>
    </lineage>
</organism>
<sequence length="136" mass="16078">MVKIRGFKPGGTENPLLLRRRNIVNTGPTIREKLERSSRPTWDELRKLINSKEVSDNKDVEAQNALYVEKMNEIREEKLGKLWSKDNSSHKNSKDANCQVNNYKLKQEPNRRYSTSKYYKEHRSRSFDRSTPTSEY</sequence>